<evidence type="ECO:0008006" key="4">
    <source>
        <dbReference type="Google" id="ProtNLM"/>
    </source>
</evidence>
<feature type="transmembrane region" description="Helical" evidence="1">
    <location>
        <begin position="94"/>
        <end position="119"/>
    </location>
</feature>
<keyword evidence="1" id="KW-0812">Transmembrane</keyword>
<gene>
    <name evidence="2" type="ORF">Focb16_v005637</name>
</gene>
<accession>A0A559LHT0</accession>
<sequence length="212" mass="23807">MNLIIVAEYTLRSTLLLIEMAVLLGVFLGISGAAGYFTWFIGQRLPPALSDEHLPDYQRALLCFVFHTIFFLVIPWSILPFYSIRKELSPLTRGLISCSVGLLAEALTIISIHVAFVTWNWSTKLEEDGSMNLARHCRAMAIYLSVLWCLGWLFFMLSLSYILDFGVPDFVKQMLVDTRKLLAATGVKSLPGQSDINKEDSVLEKAPNRGMV</sequence>
<organism evidence="2 3">
    <name type="scientific">Fusarium oxysporum f. sp. cubense</name>
    <dbReference type="NCBI Taxonomy" id="61366"/>
    <lineage>
        <taxon>Eukaryota</taxon>
        <taxon>Fungi</taxon>
        <taxon>Dikarya</taxon>
        <taxon>Ascomycota</taxon>
        <taxon>Pezizomycotina</taxon>
        <taxon>Sordariomycetes</taxon>
        <taxon>Hypocreomycetidae</taxon>
        <taxon>Hypocreales</taxon>
        <taxon>Nectriaceae</taxon>
        <taxon>Fusarium</taxon>
        <taxon>Fusarium oxysporum species complex</taxon>
    </lineage>
</organism>
<proteinExistence type="predicted"/>
<evidence type="ECO:0000313" key="2">
    <source>
        <dbReference type="EMBL" id="TVY73831.1"/>
    </source>
</evidence>
<feature type="transmembrane region" description="Helical" evidence="1">
    <location>
        <begin position="61"/>
        <end position="82"/>
    </location>
</feature>
<dbReference type="Proteomes" id="UP000320707">
    <property type="component" value="Unassembled WGS sequence"/>
</dbReference>
<evidence type="ECO:0000256" key="1">
    <source>
        <dbReference type="SAM" id="Phobius"/>
    </source>
</evidence>
<name>A0A559LHT0_FUSOC</name>
<reference evidence="2 3" key="1">
    <citation type="journal article" date="2019" name="Microbiol. Resour. Announc.">
        <title>High-quality draft genome sequence of Fusarium oxysporum f. sp. cubense strain 160527, a causal agent of Panama disease.</title>
        <authorList>
            <person name="Asai S."/>
            <person name="Ayukawa Y."/>
            <person name="Gan P."/>
            <person name="Masuda S."/>
            <person name="Komatsu K."/>
            <person name="Shirasu K."/>
            <person name="Arie T."/>
        </authorList>
    </citation>
    <scope>NUCLEOTIDE SEQUENCE [LARGE SCALE GENOMIC DNA]</scope>
    <source>
        <strain evidence="2 3">160527</strain>
    </source>
</reference>
<keyword evidence="1" id="KW-0472">Membrane</keyword>
<comment type="caution">
    <text evidence="2">The sequence shown here is derived from an EMBL/GenBank/DDBJ whole genome shotgun (WGS) entry which is preliminary data.</text>
</comment>
<feature type="transmembrane region" description="Helical" evidence="1">
    <location>
        <begin position="140"/>
        <end position="163"/>
    </location>
</feature>
<dbReference type="EMBL" id="SRMI01000003">
    <property type="protein sequence ID" value="TVY73831.1"/>
    <property type="molecule type" value="Genomic_DNA"/>
</dbReference>
<evidence type="ECO:0000313" key="3">
    <source>
        <dbReference type="Proteomes" id="UP000320707"/>
    </source>
</evidence>
<keyword evidence="1" id="KW-1133">Transmembrane helix</keyword>
<feature type="transmembrane region" description="Helical" evidence="1">
    <location>
        <begin position="20"/>
        <end position="41"/>
    </location>
</feature>
<dbReference type="AlphaFoldDB" id="A0A559LHT0"/>
<protein>
    <recommendedName>
        <fullName evidence="4">MARVEL domain-containing protein</fullName>
    </recommendedName>
</protein>